<keyword evidence="6" id="KW-0029">Amino-acid transport</keyword>
<accession>A0A974NEF8</accession>
<dbReference type="GO" id="GO:1903806">
    <property type="term" value="P:L-isoleucine import across plasma membrane"/>
    <property type="evidence" value="ECO:0007669"/>
    <property type="project" value="TreeGrafter"/>
</dbReference>
<proteinExistence type="inferred from homology"/>
<keyword evidence="5 10" id="KW-0812">Transmembrane</keyword>
<feature type="transmembrane region" description="Helical" evidence="10">
    <location>
        <begin position="101"/>
        <end position="120"/>
    </location>
</feature>
<keyword evidence="3" id="KW-1003">Cell membrane</keyword>
<dbReference type="GO" id="GO:0042941">
    <property type="term" value="P:D-alanine transmembrane transport"/>
    <property type="evidence" value="ECO:0007669"/>
    <property type="project" value="TreeGrafter"/>
</dbReference>
<evidence type="ECO:0000313" key="12">
    <source>
        <dbReference type="Proteomes" id="UP000595278"/>
    </source>
</evidence>
<reference evidence="11 12" key="1">
    <citation type="submission" date="2021-01" db="EMBL/GenBank/DDBJ databases">
        <title>Entomomonas sp. F2A isolated from a house cricket (Acheta domesticus).</title>
        <authorList>
            <person name="Spergser J."/>
            <person name="Busse H.-J."/>
        </authorList>
    </citation>
    <scope>NUCLEOTIDE SEQUENCE [LARGE SCALE GENOMIC DNA]</scope>
    <source>
        <strain evidence="11 12">F2A</strain>
    </source>
</reference>
<protein>
    <submittedName>
        <fullName evidence="11">High-affinity branched-chain amino acid ABC transporter permease LivH</fullName>
    </submittedName>
</protein>
<gene>
    <name evidence="11" type="primary">livH</name>
    <name evidence="11" type="ORF">JHT90_12120</name>
</gene>
<keyword evidence="8 10" id="KW-0472">Membrane</keyword>
<keyword evidence="4" id="KW-0997">Cell inner membrane</keyword>
<feature type="transmembrane region" description="Helical" evidence="10">
    <location>
        <begin position="20"/>
        <end position="37"/>
    </location>
</feature>
<dbReference type="CDD" id="cd06582">
    <property type="entry name" value="TM_PBP1_LivH_like"/>
    <property type="match status" value="1"/>
</dbReference>
<keyword evidence="12" id="KW-1185">Reference proteome</keyword>
<feature type="transmembrane region" description="Helical" evidence="10">
    <location>
        <begin position="192"/>
        <end position="218"/>
    </location>
</feature>
<dbReference type="Pfam" id="PF02653">
    <property type="entry name" value="BPD_transp_2"/>
    <property type="match status" value="1"/>
</dbReference>
<dbReference type="GO" id="GO:0015808">
    <property type="term" value="P:L-alanine transport"/>
    <property type="evidence" value="ECO:0007669"/>
    <property type="project" value="TreeGrafter"/>
</dbReference>
<feature type="transmembrane region" description="Helical" evidence="10">
    <location>
        <begin position="69"/>
        <end position="89"/>
    </location>
</feature>
<feature type="transmembrane region" description="Helical" evidence="10">
    <location>
        <begin position="238"/>
        <end position="265"/>
    </location>
</feature>
<feature type="transmembrane region" description="Helical" evidence="10">
    <location>
        <begin position="153"/>
        <end position="171"/>
    </location>
</feature>
<dbReference type="GO" id="GO:0005304">
    <property type="term" value="F:L-valine transmembrane transporter activity"/>
    <property type="evidence" value="ECO:0007669"/>
    <property type="project" value="TreeGrafter"/>
</dbReference>
<keyword evidence="2" id="KW-0813">Transport</keyword>
<dbReference type="GO" id="GO:0015192">
    <property type="term" value="F:L-phenylalanine transmembrane transporter activity"/>
    <property type="evidence" value="ECO:0007669"/>
    <property type="project" value="TreeGrafter"/>
</dbReference>
<dbReference type="KEGG" id="eaz:JHT90_12120"/>
<dbReference type="PANTHER" id="PTHR11795">
    <property type="entry name" value="BRANCHED-CHAIN AMINO ACID TRANSPORT SYSTEM PERMEASE PROTEIN LIVH"/>
    <property type="match status" value="1"/>
</dbReference>
<evidence type="ECO:0000256" key="6">
    <source>
        <dbReference type="ARBA" id="ARBA00022970"/>
    </source>
</evidence>
<feature type="transmembrane region" description="Helical" evidence="10">
    <location>
        <begin position="277"/>
        <end position="296"/>
    </location>
</feature>
<comment type="similarity">
    <text evidence="9">Belongs to the binding-protein-dependent transport system permease family. LivHM subfamily.</text>
</comment>
<evidence type="ECO:0000256" key="3">
    <source>
        <dbReference type="ARBA" id="ARBA00022475"/>
    </source>
</evidence>
<evidence type="ECO:0000256" key="4">
    <source>
        <dbReference type="ARBA" id="ARBA00022519"/>
    </source>
</evidence>
<evidence type="ECO:0000256" key="1">
    <source>
        <dbReference type="ARBA" id="ARBA00004429"/>
    </source>
</evidence>
<sequence>MDYYHYLQQLINGLTVGSTYALIAIGYTMVYGIIGMINFAHGEVYMIGSYIAFIALLGLSMMGLESVPLLIIGAFIVSMIVTCTYGYSIERVAYRPLRGSNRLIPLITAIGMSIFLQDYVKLGQGTDDKSIQPLISGNLELAGGQLMISYMQLFIWVVTLIAMISLSLFIAKSRLGRACRACSQDMKMVNLLGINTNTVISSTFVIGAMLAAVASVLLGMQYGVINTNMGFLAGIKAFTAAVLGGIGSIPGAMLGGLVLGVAEAFGGDILGDQYKDVVAFSLLVLILLFRPTGILGRPEVEKV</sequence>
<feature type="transmembrane region" description="Helical" evidence="10">
    <location>
        <begin position="44"/>
        <end position="63"/>
    </location>
</feature>
<dbReference type="NCBIfam" id="NF008011">
    <property type="entry name" value="PRK10740.1"/>
    <property type="match status" value="1"/>
</dbReference>
<dbReference type="AlphaFoldDB" id="A0A974NEF8"/>
<keyword evidence="7 10" id="KW-1133">Transmembrane helix</keyword>
<evidence type="ECO:0000256" key="2">
    <source>
        <dbReference type="ARBA" id="ARBA00022448"/>
    </source>
</evidence>
<evidence type="ECO:0000256" key="7">
    <source>
        <dbReference type="ARBA" id="ARBA00022989"/>
    </source>
</evidence>
<evidence type="ECO:0000256" key="5">
    <source>
        <dbReference type="ARBA" id="ARBA00022692"/>
    </source>
</evidence>
<evidence type="ECO:0000256" key="9">
    <source>
        <dbReference type="ARBA" id="ARBA00037998"/>
    </source>
</evidence>
<evidence type="ECO:0000313" key="11">
    <source>
        <dbReference type="EMBL" id="QQP85120.1"/>
    </source>
</evidence>
<dbReference type="RefSeq" id="WP_201091327.1">
    <property type="nucleotide sequence ID" value="NZ_CP067393.1"/>
</dbReference>
<dbReference type="InterPro" id="IPR001851">
    <property type="entry name" value="ABC_transp_permease"/>
</dbReference>
<dbReference type="Proteomes" id="UP000595278">
    <property type="component" value="Chromosome"/>
</dbReference>
<comment type="subcellular location">
    <subcellularLocation>
        <location evidence="1">Cell inner membrane</location>
        <topology evidence="1">Multi-pass membrane protein</topology>
    </subcellularLocation>
</comment>
<evidence type="ECO:0000256" key="10">
    <source>
        <dbReference type="SAM" id="Phobius"/>
    </source>
</evidence>
<dbReference type="InterPro" id="IPR052157">
    <property type="entry name" value="BCAA_transport_permease"/>
</dbReference>
<dbReference type="GO" id="GO:0005886">
    <property type="term" value="C:plasma membrane"/>
    <property type="evidence" value="ECO:0007669"/>
    <property type="project" value="UniProtKB-SubCell"/>
</dbReference>
<evidence type="ECO:0000256" key="8">
    <source>
        <dbReference type="ARBA" id="ARBA00023136"/>
    </source>
</evidence>
<dbReference type="PANTHER" id="PTHR11795:SF371">
    <property type="entry name" value="HIGH-AFFINITY BRANCHED-CHAIN AMINO ACID TRANSPORT SYSTEM PERMEASE PROTEIN LIVH"/>
    <property type="match status" value="1"/>
</dbReference>
<dbReference type="GO" id="GO:0015188">
    <property type="term" value="F:L-isoleucine transmembrane transporter activity"/>
    <property type="evidence" value="ECO:0007669"/>
    <property type="project" value="TreeGrafter"/>
</dbReference>
<name>A0A974NEF8_9GAMM</name>
<dbReference type="EMBL" id="CP067393">
    <property type="protein sequence ID" value="QQP85120.1"/>
    <property type="molecule type" value="Genomic_DNA"/>
</dbReference>
<organism evidence="11 12">
    <name type="scientific">Entomomonas asaccharolytica</name>
    <dbReference type="NCBI Taxonomy" id="2785331"/>
    <lineage>
        <taxon>Bacteria</taxon>
        <taxon>Pseudomonadati</taxon>
        <taxon>Pseudomonadota</taxon>
        <taxon>Gammaproteobacteria</taxon>
        <taxon>Pseudomonadales</taxon>
        <taxon>Pseudomonadaceae</taxon>
        <taxon>Entomomonas</taxon>
    </lineage>
</organism>
<dbReference type="GO" id="GO:0015190">
    <property type="term" value="F:L-leucine transmembrane transporter activity"/>
    <property type="evidence" value="ECO:0007669"/>
    <property type="project" value="TreeGrafter"/>
</dbReference>